<protein>
    <submittedName>
        <fullName evidence="1">15487_t:CDS:1</fullName>
    </submittedName>
</protein>
<feature type="non-terminal residue" evidence="1">
    <location>
        <position position="1"/>
    </location>
</feature>
<sequence length="75" mass="8450">KLEFDRSSDKSDINILKNLYSLDVELLNKLISILSDQSASSNSSITITNSLNKLVKQDDKKAYCKVEVVKEDNTK</sequence>
<evidence type="ECO:0000313" key="1">
    <source>
        <dbReference type="EMBL" id="CAG8803244.1"/>
    </source>
</evidence>
<name>A0A9N9K0P8_9GLOM</name>
<proteinExistence type="predicted"/>
<keyword evidence="2" id="KW-1185">Reference proteome</keyword>
<accession>A0A9N9K0P8</accession>
<dbReference type="Proteomes" id="UP000789396">
    <property type="component" value="Unassembled WGS sequence"/>
</dbReference>
<reference evidence="1" key="1">
    <citation type="submission" date="2021-06" db="EMBL/GenBank/DDBJ databases">
        <authorList>
            <person name="Kallberg Y."/>
            <person name="Tangrot J."/>
            <person name="Rosling A."/>
        </authorList>
    </citation>
    <scope>NUCLEOTIDE SEQUENCE</scope>
    <source>
        <strain evidence="1">IN212</strain>
    </source>
</reference>
<organism evidence="1 2">
    <name type="scientific">Racocetra fulgida</name>
    <dbReference type="NCBI Taxonomy" id="60492"/>
    <lineage>
        <taxon>Eukaryota</taxon>
        <taxon>Fungi</taxon>
        <taxon>Fungi incertae sedis</taxon>
        <taxon>Mucoromycota</taxon>
        <taxon>Glomeromycotina</taxon>
        <taxon>Glomeromycetes</taxon>
        <taxon>Diversisporales</taxon>
        <taxon>Gigasporaceae</taxon>
        <taxon>Racocetra</taxon>
    </lineage>
</organism>
<gene>
    <name evidence="1" type="ORF">RFULGI_LOCUS17956</name>
</gene>
<dbReference type="AlphaFoldDB" id="A0A9N9K0P8"/>
<feature type="non-terminal residue" evidence="1">
    <location>
        <position position="75"/>
    </location>
</feature>
<comment type="caution">
    <text evidence="1">The sequence shown here is derived from an EMBL/GenBank/DDBJ whole genome shotgun (WGS) entry which is preliminary data.</text>
</comment>
<dbReference type="EMBL" id="CAJVPZ010074629">
    <property type="protein sequence ID" value="CAG8803244.1"/>
    <property type="molecule type" value="Genomic_DNA"/>
</dbReference>
<evidence type="ECO:0000313" key="2">
    <source>
        <dbReference type="Proteomes" id="UP000789396"/>
    </source>
</evidence>